<dbReference type="AlphaFoldDB" id="D5BMB3"/>
<dbReference type="Proteomes" id="UP000001654">
    <property type="component" value="Chromosome"/>
</dbReference>
<organism evidence="1 2">
    <name type="scientific">Zunongwangia profunda (strain DSM 18752 / CCTCC AB 206139 / SM-A87)</name>
    <name type="common">Wangia profunda</name>
    <dbReference type="NCBI Taxonomy" id="655815"/>
    <lineage>
        <taxon>Bacteria</taxon>
        <taxon>Pseudomonadati</taxon>
        <taxon>Bacteroidota</taxon>
        <taxon>Flavobacteriia</taxon>
        <taxon>Flavobacteriales</taxon>
        <taxon>Flavobacteriaceae</taxon>
        <taxon>Zunongwangia</taxon>
    </lineage>
</organism>
<dbReference type="KEGG" id="zpr:ZPR_3949"/>
<keyword evidence="2" id="KW-1185">Reference proteome</keyword>
<sequence length="42" mass="4916">MEELYGEVTDELIANNKFGGYIADFLHEKLKKNLSNEHRTFT</sequence>
<dbReference type="STRING" id="655815.ZPR_3949"/>
<name>D5BMB3_ZUNPS</name>
<reference evidence="1 2" key="1">
    <citation type="journal article" date="2010" name="BMC Genomics">
        <title>The complete genome of Zunongwangia profunda SM-A87 reveals its adaptation to the deep-sea environment and ecological role in sedimentary organic nitrogen degradation.</title>
        <authorList>
            <person name="Qin Q.L."/>
            <person name="Zhang X.Y."/>
            <person name="Wang X.M."/>
            <person name="Liu G.M."/>
            <person name="Chen X.L."/>
            <person name="Xie B.B."/>
            <person name="Dang H.Y."/>
            <person name="Zhou B.C."/>
            <person name="Yu J."/>
            <person name="Zhang Y.Z."/>
        </authorList>
    </citation>
    <scope>NUCLEOTIDE SEQUENCE [LARGE SCALE GENOMIC DNA]</scope>
    <source>
        <strain evidence="2">DSM 18752 / CCTCC AB 206139 / SM-A87</strain>
    </source>
</reference>
<accession>D5BMB3</accession>
<protein>
    <submittedName>
        <fullName evidence="1">Uncharacterized protein</fullName>
    </submittedName>
</protein>
<dbReference type="HOGENOM" id="CLU_3260224_0_0_10"/>
<evidence type="ECO:0000313" key="1">
    <source>
        <dbReference type="EMBL" id="ADF54253.1"/>
    </source>
</evidence>
<proteinExistence type="predicted"/>
<dbReference type="EMBL" id="CP001650">
    <property type="protein sequence ID" value="ADF54253.1"/>
    <property type="molecule type" value="Genomic_DNA"/>
</dbReference>
<evidence type="ECO:0000313" key="2">
    <source>
        <dbReference type="Proteomes" id="UP000001654"/>
    </source>
</evidence>
<gene>
    <name evidence="1" type="ordered locus">ZPR_3949</name>
</gene>